<keyword evidence="5" id="KW-0408">Iron</keyword>
<evidence type="ECO:0000313" key="10">
    <source>
        <dbReference type="Proteomes" id="UP000306102"/>
    </source>
</evidence>
<dbReference type="GO" id="GO:0009695">
    <property type="term" value="P:jasmonic acid biosynthetic process"/>
    <property type="evidence" value="ECO:0007669"/>
    <property type="project" value="TreeGrafter"/>
</dbReference>
<dbReference type="InterPro" id="IPR036396">
    <property type="entry name" value="Cyt_P450_sf"/>
</dbReference>
<organism evidence="9 10">
    <name type="scientific">Camellia sinensis var. sinensis</name>
    <name type="common">China tea</name>
    <dbReference type="NCBI Taxonomy" id="542762"/>
    <lineage>
        <taxon>Eukaryota</taxon>
        <taxon>Viridiplantae</taxon>
        <taxon>Streptophyta</taxon>
        <taxon>Embryophyta</taxon>
        <taxon>Tracheophyta</taxon>
        <taxon>Spermatophyta</taxon>
        <taxon>Magnoliopsida</taxon>
        <taxon>eudicotyledons</taxon>
        <taxon>Gunneridae</taxon>
        <taxon>Pentapetalae</taxon>
        <taxon>asterids</taxon>
        <taxon>Ericales</taxon>
        <taxon>Theaceae</taxon>
        <taxon>Camellia</taxon>
    </lineage>
</organism>
<keyword evidence="4" id="KW-0276">Fatty acid metabolism</keyword>
<reference evidence="9 10" key="1">
    <citation type="journal article" date="2018" name="Proc. Natl. Acad. Sci. U.S.A.">
        <title>Draft genome sequence of Camellia sinensis var. sinensis provides insights into the evolution of the tea genome and tea quality.</title>
        <authorList>
            <person name="Wei C."/>
            <person name="Yang H."/>
            <person name="Wang S."/>
            <person name="Zhao J."/>
            <person name="Liu C."/>
            <person name="Gao L."/>
            <person name="Xia E."/>
            <person name="Lu Y."/>
            <person name="Tai Y."/>
            <person name="She G."/>
            <person name="Sun J."/>
            <person name="Cao H."/>
            <person name="Tong W."/>
            <person name="Gao Q."/>
            <person name="Li Y."/>
            <person name="Deng W."/>
            <person name="Jiang X."/>
            <person name="Wang W."/>
            <person name="Chen Q."/>
            <person name="Zhang S."/>
            <person name="Li H."/>
            <person name="Wu J."/>
            <person name="Wang P."/>
            <person name="Li P."/>
            <person name="Shi C."/>
            <person name="Zheng F."/>
            <person name="Jian J."/>
            <person name="Huang B."/>
            <person name="Shan D."/>
            <person name="Shi M."/>
            <person name="Fang C."/>
            <person name="Yue Y."/>
            <person name="Li F."/>
            <person name="Li D."/>
            <person name="Wei S."/>
            <person name="Han B."/>
            <person name="Jiang C."/>
            <person name="Yin Y."/>
            <person name="Xia T."/>
            <person name="Zhang Z."/>
            <person name="Bennetzen J.L."/>
            <person name="Zhao S."/>
            <person name="Wan X."/>
        </authorList>
    </citation>
    <scope>NUCLEOTIDE SEQUENCE [LARGE SCALE GENOMIC DNA]</scope>
    <source>
        <strain evidence="10">cv. Shuchazao</strain>
        <tissue evidence="9">Leaf</tissue>
    </source>
</reference>
<gene>
    <name evidence="9" type="ORF">TEA_024949</name>
</gene>
<evidence type="ECO:0008006" key="11">
    <source>
        <dbReference type="Google" id="ProtNLM"/>
    </source>
</evidence>
<keyword evidence="6" id="KW-0443">Lipid metabolism</keyword>
<keyword evidence="2" id="KW-0444">Lipid biosynthesis</keyword>
<dbReference type="Proteomes" id="UP000306102">
    <property type="component" value="Unassembled WGS sequence"/>
</dbReference>
<evidence type="ECO:0000256" key="2">
    <source>
        <dbReference type="ARBA" id="ARBA00022516"/>
    </source>
</evidence>
<keyword evidence="3" id="KW-0479">Metal-binding</keyword>
<evidence type="ECO:0000256" key="1">
    <source>
        <dbReference type="ARBA" id="ARBA00010617"/>
    </source>
</evidence>
<dbReference type="GO" id="GO:0009535">
    <property type="term" value="C:chloroplast thylakoid membrane"/>
    <property type="evidence" value="ECO:0007669"/>
    <property type="project" value="TreeGrafter"/>
</dbReference>
<dbReference type="GO" id="GO:0005506">
    <property type="term" value="F:iron ion binding"/>
    <property type="evidence" value="ECO:0007669"/>
    <property type="project" value="InterPro"/>
</dbReference>
<comment type="similarity">
    <text evidence="1">Belongs to the cytochrome P450 family.</text>
</comment>
<evidence type="ECO:0000313" key="9">
    <source>
        <dbReference type="EMBL" id="THG08133.1"/>
    </source>
</evidence>
<dbReference type="CDD" id="cd11071">
    <property type="entry name" value="CYP74"/>
    <property type="match status" value="1"/>
</dbReference>
<dbReference type="SUPFAM" id="SSF48264">
    <property type="entry name" value="Cytochrome P450"/>
    <property type="match status" value="1"/>
</dbReference>
<evidence type="ECO:0000256" key="3">
    <source>
        <dbReference type="ARBA" id="ARBA00022723"/>
    </source>
</evidence>
<dbReference type="GO" id="GO:0020037">
    <property type="term" value="F:heme binding"/>
    <property type="evidence" value="ECO:0007669"/>
    <property type="project" value="InterPro"/>
</dbReference>
<evidence type="ECO:0000256" key="7">
    <source>
        <dbReference type="ARBA" id="ARBA00023239"/>
    </source>
</evidence>
<keyword evidence="10" id="KW-1185">Reference proteome</keyword>
<dbReference type="AlphaFoldDB" id="A0A4S4DXK7"/>
<dbReference type="GO" id="GO:0016829">
    <property type="term" value="F:lyase activity"/>
    <property type="evidence" value="ECO:0007669"/>
    <property type="project" value="UniProtKB-KW"/>
</dbReference>
<comment type="caution">
    <text evidence="9">The sequence shown here is derived from an EMBL/GenBank/DDBJ whole genome shotgun (WGS) entry which is preliminary data.</text>
</comment>
<sequence length="618" mass="69814">MASSSLTFPSLQLQFPTQRSSKPSSRRLIVRPITASISEKPSATPTPAVKPPQPPTILPITKIPGNYGIPLIGPLKDRLDYFYNQGRDEYFKSRVQKYQSTVFRANMPPGPFIASNPNVVVLLDGKSFPILFDVTKVEKRDVFTGTYMPSTELTGGYRVLSYLDPSEPNHAKLKQLMFFLLKSSRDRVIPEFQTSFTELFEMLESELGSEGKASFNEANDQAAFNFLARSLYGTNPVDTKLGIDGPKLVTKWVVFQLGPLLILGLPKFVEELVIHTFRLPPALVKKDYQRLYDFFYDSSTLVLDEAERIGISREEACHNLIFATCFNSFGGMKILLPNMIKRMSRSQPPHPTRGGDPIRRQIQRRRSHDGGDGTDAADEIRKSHDAAFEVKEGELLFGFQPFATKDPKIFERPEEFVADRFVGEEGERLLRHVLWSNGPETESPTVGNKQCAGKDFVVFVSRLLVVELFRRYDSFEIEIQGCSCGFKNSRLLERCLISCDLFRCVKWYQNKESPGLMAQDIVDHANPTGGDRGVKALWAAYEKRQEQLNEIRDLLIGLNLNANKRPPVVVGSVLKELPKANLLTRTECAPKDSPEVKLFRMLLDVPFVVHLIVKRSLN</sequence>
<protein>
    <recommendedName>
        <fullName evidence="11">Allene oxide synthase</fullName>
    </recommendedName>
</protein>
<evidence type="ECO:0000256" key="5">
    <source>
        <dbReference type="ARBA" id="ARBA00023004"/>
    </source>
</evidence>
<evidence type="ECO:0000256" key="4">
    <source>
        <dbReference type="ARBA" id="ARBA00022832"/>
    </source>
</evidence>
<dbReference type="STRING" id="542762.A0A4S4DXK7"/>
<dbReference type="GO" id="GO:0009941">
    <property type="term" value="C:chloroplast envelope"/>
    <property type="evidence" value="ECO:0007669"/>
    <property type="project" value="TreeGrafter"/>
</dbReference>
<proteinExistence type="inferred from homology"/>
<feature type="region of interest" description="Disordered" evidence="8">
    <location>
        <begin position="343"/>
        <end position="377"/>
    </location>
</feature>
<evidence type="ECO:0000256" key="8">
    <source>
        <dbReference type="SAM" id="MobiDB-lite"/>
    </source>
</evidence>
<dbReference type="GO" id="GO:0004497">
    <property type="term" value="F:monooxygenase activity"/>
    <property type="evidence" value="ECO:0007669"/>
    <property type="project" value="InterPro"/>
</dbReference>
<dbReference type="Gene3D" id="1.10.630.10">
    <property type="entry name" value="Cytochrome P450"/>
    <property type="match status" value="2"/>
</dbReference>
<dbReference type="EMBL" id="SDRB02009544">
    <property type="protein sequence ID" value="THG08133.1"/>
    <property type="molecule type" value="Genomic_DNA"/>
</dbReference>
<dbReference type="GO" id="GO:0016705">
    <property type="term" value="F:oxidoreductase activity, acting on paired donors, with incorporation or reduction of molecular oxygen"/>
    <property type="evidence" value="ECO:0007669"/>
    <property type="project" value="InterPro"/>
</dbReference>
<name>A0A4S4DXK7_CAMSN</name>
<dbReference type="PANTHER" id="PTHR24286">
    <property type="entry name" value="CYTOCHROME P450 26"/>
    <property type="match status" value="1"/>
</dbReference>
<dbReference type="PANTHER" id="PTHR24286:SF255">
    <property type="entry name" value="ALLENE OXIDE SYNTHASE, CHLOROPLASTIC"/>
    <property type="match status" value="1"/>
</dbReference>
<evidence type="ECO:0000256" key="6">
    <source>
        <dbReference type="ARBA" id="ARBA00023098"/>
    </source>
</evidence>
<dbReference type="GO" id="GO:0016125">
    <property type="term" value="P:sterol metabolic process"/>
    <property type="evidence" value="ECO:0007669"/>
    <property type="project" value="TreeGrafter"/>
</dbReference>
<accession>A0A4S4DXK7</accession>
<keyword evidence="7" id="KW-0456">Lyase</keyword>